<gene>
    <name evidence="1" type="ORF">FHS74_003441</name>
</gene>
<dbReference type="RefSeq" id="WP_184802696.1">
    <property type="nucleotide sequence ID" value="NZ_JACIIZ010000009.1"/>
</dbReference>
<accession>A0A7X0AZ92</accession>
<comment type="caution">
    <text evidence="1">The sequence shown here is derived from an EMBL/GenBank/DDBJ whole genome shotgun (WGS) entry which is preliminary data.</text>
</comment>
<dbReference type="EMBL" id="JACIIZ010000009">
    <property type="protein sequence ID" value="MBB6252873.1"/>
    <property type="molecule type" value="Genomic_DNA"/>
</dbReference>
<evidence type="ECO:0000313" key="2">
    <source>
        <dbReference type="Proteomes" id="UP000539175"/>
    </source>
</evidence>
<sequence length="80" mass="8178">MEPLVPAEVDDKLTADKTLPLVEFVTTTLATEETCDVPNVIAVDKVAVGALDAATLTEVAVIDVIEDAAATAARAVVSAV</sequence>
<name>A0A7X0AZ92_9PROT</name>
<reference evidence="1 2" key="1">
    <citation type="submission" date="2020-08" db="EMBL/GenBank/DDBJ databases">
        <title>Genomic Encyclopedia of Type Strains, Phase IV (KMG-IV): sequencing the most valuable type-strain genomes for metagenomic binning, comparative biology and taxonomic classification.</title>
        <authorList>
            <person name="Goeker M."/>
        </authorList>
    </citation>
    <scope>NUCLEOTIDE SEQUENCE [LARGE SCALE GENOMIC DNA]</scope>
    <source>
        <strain evidence="1 2">DSM 22198</strain>
    </source>
</reference>
<proteinExistence type="predicted"/>
<keyword evidence="2" id="KW-1185">Reference proteome</keyword>
<protein>
    <submittedName>
        <fullName evidence="1">Uncharacterized protein</fullName>
    </submittedName>
</protein>
<dbReference type="AlphaFoldDB" id="A0A7X0AZ92"/>
<organism evidence="1 2">
    <name type="scientific">Nitrospirillum iridis</name>
    <dbReference type="NCBI Taxonomy" id="765888"/>
    <lineage>
        <taxon>Bacteria</taxon>
        <taxon>Pseudomonadati</taxon>
        <taxon>Pseudomonadota</taxon>
        <taxon>Alphaproteobacteria</taxon>
        <taxon>Rhodospirillales</taxon>
        <taxon>Azospirillaceae</taxon>
        <taxon>Nitrospirillum</taxon>
    </lineage>
</organism>
<dbReference type="Proteomes" id="UP000539175">
    <property type="component" value="Unassembled WGS sequence"/>
</dbReference>
<evidence type="ECO:0000313" key="1">
    <source>
        <dbReference type="EMBL" id="MBB6252873.1"/>
    </source>
</evidence>